<organism evidence="1 2">
    <name type="scientific">Coemansia thaxteri</name>
    <dbReference type="NCBI Taxonomy" id="2663907"/>
    <lineage>
        <taxon>Eukaryota</taxon>
        <taxon>Fungi</taxon>
        <taxon>Fungi incertae sedis</taxon>
        <taxon>Zoopagomycota</taxon>
        <taxon>Kickxellomycotina</taxon>
        <taxon>Kickxellomycetes</taxon>
        <taxon>Kickxellales</taxon>
        <taxon>Kickxellaceae</taxon>
        <taxon>Coemansia</taxon>
    </lineage>
</organism>
<gene>
    <name evidence="1" type="ORF">H4R26_006143</name>
</gene>
<dbReference type="OrthoDB" id="5593102at2759"/>
<feature type="non-terminal residue" evidence="1">
    <location>
        <position position="221"/>
    </location>
</feature>
<keyword evidence="2" id="KW-1185">Reference proteome</keyword>
<name>A0A9W8EBV9_9FUNG</name>
<comment type="caution">
    <text evidence="1">The sequence shown here is derived from an EMBL/GenBank/DDBJ whole genome shotgun (WGS) entry which is preliminary data.</text>
</comment>
<dbReference type="AlphaFoldDB" id="A0A9W8EBV9"/>
<sequence length="221" mass="23849">MKFSLPGETATLGEHVWVESATILCQFYTLGHGKVSYSEEGIRWYGEALGPVATVAQWTADKDVDRLDSPAATVTMLLFPWARISGLRRKFIDEEEYIMFTANDDLGVAFEIGNLSVTAGAIGALVRDMAETMAQALGKELPLAPVVNSDDNGGAASEDAFLDDLNVARSLLWRAAKGECQLTDMDISKALDDRVFADTAVSMVRSLGNNLVAGALATLRR</sequence>
<accession>A0A9W8EBV9</accession>
<proteinExistence type="predicted"/>
<evidence type="ECO:0000313" key="2">
    <source>
        <dbReference type="Proteomes" id="UP001150907"/>
    </source>
</evidence>
<dbReference type="EMBL" id="JANBQF010001752">
    <property type="protein sequence ID" value="KAJ1996580.1"/>
    <property type="molecule type" value="Genomic_DNA"/>
</dbReference>
<dbReference type="Proteomes" id="UP001150907">
    <property type="component" value="Unassembled WGS sequence"/>
</dbReference>
<evidence type="ECO:0000313" key="1">
    <source>
        <dbReference type="EMBL" id="KAJ1996580.1"/>
    </source>
</evidence>
<protein>
    <submittedName>
        <fullName evidence="1">Uncharacterized protein</fullName>
    </submittedName>
</protein>
<reference evidence="1" key="1">
    <citation type="submission" date="2022-07" db="EMBL/GenBank/DDBJ databases">
        <title>Phylogenomic reconstructions and comparative analyses of Kickxellomycotina fungi.</title>
        <authorList>
            <person name="Reynolds N.K."/>
            <person name="Stajich J.E."/>
            <person name="Barry K."/>
            <person name="Grigoriev I.V."/>
            <person name="Crous P."/>
            <person name="Smith M.E."/>
        </authorList>
    </citation>
    <scope>NUCLEOTIDE SEQUENCE</scope>
    <source>
        <strain evidence="1">IMI 214461</strain>
    </source>
</reference>